<evidence type="ECO:0000256" key="8">
    <source>
        <dbReference type="SAM" id="Phobius"/>
    </source>
</evidence>
<evidence type="ECO:0000256" key="3">
    <source>
        <dbReference type="ARBA" id="ARBA00022475"/>
    </source>
</evidence>
<evidence type="ECO:0000313" key="12">
    <source>
        <dbReference type="Proteomes" id="UP001501455"/>
    </source>
</evidence>
<dbReference type="SUPFAM" id="SSF55021">
    <property type="entry name" value="ACT-like"/>
    <property type="match status" value="1"/>
</dbReference>
<reference evidence="12" key="1">
    <citation type="journal article" date="2019" name="Int. J. Syst. Evol. Microbiol.">
        <title>The Global Catalogue of Microorganisms (GCM) 10K type strain sequencing project: providing services to taxonomists for standard genome sequencing and annotation.</title>
        <authorList>
            <consortium name="The Broad Institute Genomics Platform"/>
            <consortium name="The Broad Institute Genome Sequencing Center for Infectious Disease"/>
            <person name="Wu L."/>
            <person name="Ma J."/>
        </authorList>
    </citation>
    <scope>NUCLEOTIDE SEQUENCE [LARGE SCALE GENOMIC DNA]</scope>
    <source>
        <strain evidence="12">JCM 4816</strain>
    </source>
</reference>
<feature type="region of interest" description="Disordered" evidence="7">
    <location>
        <begin position="346"/>
        <end position="383"/>
    </location>
</feature>
<organism evidence="11 12">
    <name type="scientific">Streptomyces prasinosporus</name>
    <dbReference type="NCBI Taxonomy" id="68256"/>
    <lineage>
        <taxon>Bacteria</taxon>
        <taxon>Bacillati</taxon>
        <taxon>Actinomycetota</taxon>
        <taxon>Actinomycetes</taxon>
        <taxon>Kitasatosporales</taxon>
        <taxon>Streptomycetaceae</taxon>
        <taxon>Streptomyces</taxon>
        <taxon>Streptomyces albogriseolus group</taxon>
    </lineage>
</organism>
<evidence type="ECO:0000256" key="1">
    <source>
        <dbReference type="ARBA" id="ARBA00004651"/>
    </source>
</evidence>
<evidence type="ECO:0000256" key="2">
    <source>
        <dbReference type="ARBA" id="ARBA00022448"/>
    </source>
</evidence>
<dbReference type="InterPro" id="IPR045865">
    <property type="entry name" value="ACT-like_dom_sf"/>
</dbReference>
<dbReference type="SUPFAM" id="SSF52540">
    <property type="entry name" value="P-loop containing nucleoside triphosphate hydrolases"/>
    <property type="match status" value="2"/>
</dbReference>
<dbReference type="Gene3D" id="3.40.50.300">
    <property type="entry name" value="P-loop containing nucleotide triphosphate hydrolases"/>
    <property type="match status" value="1"/>
</dbReference>
<feature type="transmembrane region" description="Helical" evidence="8">
    <location>
        <begin position="474"/>
        <end position="497"/>
    </location>
</feature>
<dbReference type="Gene3D" id="1.10.3720.10">
    <property type="entry name" value="MetI-like"/>
    <property type="match status" value="1"/>
</dbReference>
<dbReference type="PANTHER" id="PTHR30450">
    <property type="entry name" value="ABC TRANSPORTER PERMEASE"/>
    <property type="match status" value="1"/>
</dbReference>
<keyword evidence="6 8" id="KW-0472">Membrane</keyword>
<evidence type="ECO:0000256" key="4">
    <source>
        <dbReference type="ARBA" id="ARBA00022692"/>
    </source>
</evidence>
<feature type="compositionally biased region" description="Basic residues" evidence="7">
    <location>
        <begin position="92"/>
        <end position="112"/>
    </location>
</feature>
<evidence type="ECO:0000259" key="9">
    <source>
        <dbReference type="Pfam" id="PF00528"/>
    </source>
</evidence>
<protein>
    <recommendedName>
        <fullName evidence="13">ATP-binding cassette domain-containing protein</fullName>
    </recommendedName>
</protein>
<evidence type="ECO:0000256" key="7">
    <source>
        <dbReference type="SAM" id="MobiDB-lite"/>
    </source>
</evidence>
<sequence>MAGQDLTALAGRGPRAGRELRRARSRIGMVFQHFNLLSSRTVQDNVELPLGILGTSGKERSRKALELLDLVGLADKAKAYPAQLSGRSEAARRHRPRPRRRPQGAALRRGHQRPGPGDHPLDPALLRDLNRQLGLTVLLITHEMDVVKSICDSAALMEQGPHRRVRHGRDLLATPGSELAAALFPVGGEASGDDRTVVDVTFHGESATQPVISQLSRTYNIDISILGRRHRHRRRACRSAGCASNCPAATRTTSYRSASCANRGLQIDVVGDDEPAPVKEGRPVTWSEMQPLLEQACTETLVMVGWSTLIAVVGRASRSASCSSSPTRGGLLQNTVVNKVIGPGRERRPLDAVHHPHGRPDELHPLGHRARPSAARPRSCRSPSAASPFFARLVETAVREVDHGLVEAVQAMGGGTWTIVRKVLVPEALPSLIASTTTTVIALIGYSAMAGTVGGGGLGDLAVRYGYQRFETGLMWITVAVLAVVISLIQFAGDYAARALHGRGGRSGPSPRLRLLRAEEPAAADVGKVA</sequence>
<evidence type="ECO:0000256" key="6">
    <source>
        <dbReference type="ARBA" id="ARBA00023136"/>
    </source>
</evidence>
<comment type="subcellular location">
    <subcellularLocation>
        <location evidence="1">Cell membrane</location>
        <topology evidence="1">Multi-pass membrane protein</topology>
    </subcellularLocation>
</comment>
<keyword evidence="3" id="KW-1003">Cell membrane</keyword>
<dbReference type="Proteomes" id="UP001501455">
    <property type="component" value="Unassembled WGS sequence"/>
</dbReference>
<dbReference type="InterPro" id="IPR051322">
    <property type="entry name" value="AA_ABC_Transporter_Permease"/>
</dbReference>
<feature type="domain" description="ABC transmembrane type-1" evidence="9">
    <location>
        <begin position="386"/>
        <end position="498"/>
    </location>
</feature>
<keyword evidence="4 8" id="KW-0812">Transmembrane</keyword>
<dbReference type="EMBL" id="BAAAXF010000093">
    <property type="protein sequence ID" value="GAA3506687.1"/>
    <property type="molecule type" value="Genomic_DNA"/>
</dbReference>
<keyword evidence="2" id="KW-0813">Transport</keyword>
<keyword evidence="5 8" id="KW-1133">Transmembrane helix</keyword>
<dbReference type="Gene3D" id="3.30.70.260">
    <property type="match status" value="1"/>
</dbReference>
<dbReference type="InterPro" id="IPR018449">
    <property type="entry name" value="NIL_domain"/>
</dbReference>
<name>A0ABP6UGD2_9ACTN</name>
<dbReference type="Pfam" id="PF00528">
    <property type="entry name" value="BPD_transp_1"/>
    <property type="match status" value="1"/>
</dbReference>
<feature type="region of interest" description="Disordered" evidence="7">
    <location>
        <begin position="82"/>
        <end position="124"/>
    </location>
</feature>
<comment type="caution">
    <text evidence="11">The sequence shown here is derived from an EMBL/GenBank/DDBJ whole genome shotgun (WGS) entry which is preliminary data.</text>
</comment>
<dbReference type="InterPro" id="IPR000515">
    <property type="entry name" value="MetI-like"/>
</dbReference>
<dbReference type="SUPFAM" id="SSF161098">
    <property type="entry name" value="MetI-like"/>
    <property type="match status" value="1"/>
</dbReference>
<dbReference type="InterPro" id="IPR035906">
    <property type="entry name" value="MetI-like_sf"/>
</dbReference>
<feature type="domain" description="NIL" evidence="10">
    <location>
        <begin position="197"/>
        <end position="226"/>
    </location>
</feature>
<dbReference type="PANTHER" id="PTHR30450:SF1">
    <property type="entry name" value="D-METHIONINE TRANSPORT SYSTEM PERMEASE PROTEIN METI-RELATED"/>
    <property type="match status" value="1"/>
</dbReference>
<evidence type="ECO:0000313" key="11">
    <source>
        <dbReference type="EMBL" id="GAA3506687.1"/>
    </source>
</evidence>
<evidence type="ECO:0008006" key="13">
    <source>
        <dbReference type="Google" id="ProtNLM"/>
    </source>
</evidence>
<accession>A0ABP6UGD2</accession>
<feature type="compositionally biased region" description="Basic and acidic residues" evidence="7">
    <location>
        <begin position="346"/>
        <end position="365"/>
    </location>
</feature>
<feature type="compositionally biased region" description="Low complexity" evidence="7">
    <location>
        <begin position="372"/>
        <end position="383"/>
    </location>
</feature>
<dbReference type="InterPro" id="IPR027417">
    <property type="entry name" value="P-loop_NTPase"/>
</dbReference>
<dbReference type="CDD" id="cd06261">
    <property type="entry name" value="TM_PBP2"/>
    <property type="match status" value="1"/>
</dbReference>
<evidence type="ECO:0000256" key="5">
    <source>
        <dbReference type="ARBA" id="ARBA00022989"/>
    </source>
</evidence>
<gene>
    <name evidence="11" type="ORF">GCM10019016_138020</name>
</gene>
<evidence type="ECO:0000259" key="10">
    <source>
        <dbReference type="Pfam" id="PF09383"/>
    </source>
</evidence>
<proteinExistence type="predicted"/>
<dbReference type="Pfam" id="PF09383">
    <property type="entry name" value="NIL"/>
    <property type="match status" value="1"/>
</dbReference>
<keyword evidence="12" id="KW-1185">Reference proteome</keyword>